<feature type="transmembrane region" description="Helical" evidence="1">
    <location>
        <begin position="107"/>
        <end position="127"/>
    </location>
</feature>
<feature type="transmembrane region" description="Helical" evidence="1">
    <location>
        <begin position="83"/>
        <end position="101"/>
    </location>
</feature>
<reference evidence="2" key="1">
    <citation type="journal article" date="2013" name="Syst. Appl. Microbiol.">
        <title>New insights into the archaeal diversity of a hypersaline microbial mat obtained by a metagenomic approach.</title>
        <authorList>
            <person name="Lopez-Lopez A."/>
            <person name="Richter M."/>
            <person name="Pena A."/>
            <person name="Tamames J."/>
            <person name="Rossello-Mora R."/>
        </authorList>
    </citation>
    <scope>NUCLEOTIDE SEQUENCE</scope>
</reference>
<keyword evidence="1" id="KW-0472">Membrane</keyword>
<feature type="transmembrane region" description="Helical" evidence="1">
    <location>
        <begin position="44"/>
        <end position="63"/>
    </location>
</feature>
<proteinExistence type="predicted"/>
<organism evidence="2">
    <name type="scientific">uncultured organism</name>
    <dbReference type="NCBI Taxonomy" id="155900"/>
    <lineage>
        <taxon>unclassified sequences</taxon>
        <taxon>environmental samples</taxon>
    </lineage>
</organism>
<feature type="transmembrane region" description="Helical" evidence="1">
    <location>
        <begin position="20"/>
        <end position="38"/>
    </location>
</feature>
<gene>
    <name evidence="2" type="ORF">FLSS-27_0003</name>
</gene>
<protein>
    <submittedName>
        <fullName evidence="2">Membrane protein</fullName>
    </submittedName>
</protein>
<evidence type="ECO:0000256" key="1">
    <source>
        <dbReference type="SAM" id="Phobius"/>
    </source>
</evidence>
<dbReference type="AlphaFoldDB" id="M1PWE6"/>
<keyword evidence="1" id="KW-1133">Transmembrane helix</keyword>
<accession>M1PWE6</accession>
<sequence length="134" mass="14571">MGKLIGFGSLSITFSEVYPVKLIVVSGLILGEVLFFALGSNYAFGLWYGVIIALGMNFLLVSLSKELLESHDKDEKISWRVSFLAFARFIIYGLALAVATLTEWLSFFAAAGGLILPLVALQLEVAFKNARFGG</sequence>
<name>M1PWE6_9ZZZZ</name>
<dbReference type="EMBL" id="JX684093">
    <property type="protein sequence ID" value="AGF93454.1"/>
    <property type="molecule type" value="Genomic_DNA"/>
</dbReference>
<evidence type="ECO:0000313" key="2">
    <source>
        <dbReference type="EMBL" id="AGF93454.1"/>
    </source>
</evidence>
<keyword evidence="1" id="KW-0812">Transmembrane</keyword>